<evidence type="ECO:0000313" key="1">
    <source>
        <dbReference type="EMBL" id="OGF98687.1"/>
    </source>
</evidence>
<dbReference type="Proteomes" id="UP000177396">
    <property type="component" value="Unassembled WGS sequence"/>
</dbReference>
<dbReference type="AlphaFoldDB" id="A0A1F5YES1"/>
<sequence length="240" mass="26835">MAHTDLQEDESHVLGNEKIKFVDRIRAFREYRRVSSEFRKAFDITQQKFSAQLLRDEAGREIDGPHYIAGLRIGGILTGEESGVIYQDIVNILTSRLGAFDDSSGLRLPLEQLGIISPLLMCPIVEIPHISFNPKGMSEKQKNDLAGLQRDVERAGSVMMQINMQHINLKGGFAQQEGQLPEGIVMEDGTDHKVEIAFTPSFNNQREIAEKVVKSILEIPVITKRRNNMELPPGSLTGTP</sequence>
<reference evidence="1 2" key="1">
    <citation type="journal article" date="2016" name="Nat. Commun.">
        <title>Thousands of microbial genomes shed light on interconnected biogeochemical processes in an aquifer system.</title>
        <authorList>
            <person name="Anantharaman K."/>
            <person name="Brown C.T."/>
            <person name="Hug L.A."/>
            <person name="Sharon I."/>
            <person name="Castelle C.J."/>
            <person name="Probst A.J."/>
            <person name="Thomas B.C."/>
            <person name="Singh A."/>
            <person name="Wilkins M.J."/>
            <person name="Karaoz U."/>
            <person name="Brodie E.L."/>
            <person name="Williams K.H."/>
            <person name="Hubbard S.S."/>
            <person name="Banfield J.F."/>
        </authorList>
    </citation>
    <scope>NUCLEOTIDE SEQUENCE [LARGE SCALE GENOMIC DNA]</scope>
</reference>
<organism evidence="1 2">
    <name type="scientific">Candidatus Gottesmanbacteria bacterium RBG_16_38_7b</name>
    <dbReference type="NCBI Taxonomy" id="1798372"/>
    <lineage>
        <taxon>Bacteria</taxon>
        <taxon>Candidatus Gottesmaniibacteriota</taxon>
    </lineage>
</organism>
<accession>A0A1F5YES1</accession>
<name>A0A1F5YES1_9BACT</name>
<comment type="caution">
    <text evidence="1">The sequence shown here is derived from an EMBL/GenBank/DDBJ whole genome shotgun (WGS) entry which is preliminary data.</text>
</comment>
<evidence type="ECO:0000313" key="2">
    <source>
        <dbReference type="Proteomes" id="UP000177396"/>
    </source>
</evidence>
<proteinExistence type="predicted"/>
<dbReference type="EMBL" id="MFJB01000090">
    <property type="protein sequence ID" value="OGF98687.1"/>
    <property type="molecule type" value="Genomic_DNA"/>
</dbReference>
<gene>
    <name evidence="1" type="ORF">A2153_01365</name>
</gene>
<protein>
    <submittedName>
        <fullName evidence="1">Uncharacterized protein</fullName>
    </submittedName>
</protein>